<name>A0A330LAM4_9BACT</name>
<dbReference type="Gene3D" id="3.30.200.20">
    <property type="entry name" value="Phosphorylase Kinase, domain 1"/>
    <property type="match status" value="1"/>
</dbReference>
<dbReference type="PANTHER" id="PTHR43289:SF6">
    <property type="entry name" value="SERINE_THREONINE-PROTEIN KINASE NEKL-3"/>
    <property type="match status" value="1"/>
</dbReference>
<evidence type="ECO:0000256" key="5">
    <source>
        <dbReference type="ARBA" id="ARBA00022777"/>
    </source>
</evidence>
<dbReference type="PROSITE" id="PS50011">
    <property type="entry name" value="PROTEIN_KINASE_DOM"/>
    <property type="match status" value="1"/>
</dbReference>
<dbReference type="GO" id="GO:0005524">
    <property type="term" value="F:ATP binding"/>
    <property type="evidence" value="ECO:0007669"/>
    <property type="project" value="UniProtKB-UniRule"/>
</dbReference>
<evidence type="ECO:0000256" key="2">
    <source>
        <dbReference type="ARBA" id="ARBA00022527"/>
    </source>
</evidence>
<dbReference type="GO" id="GO:0004674">
    <property type="term" value="F:protein serine/threonine kinase activity"/>
    <property type="evidence" value="ECO:0007669"/>
    <property type="project" value="UniProtKB-KW"/>
</dbReference>
<keyword evidence="9" id="KW-1133">Transmembrane helix</keyword>
<evidence type="ECO:0000256" key="9">
    <source>
        <dbReference type="SAM" id="Phobius"/>
    </source>
</evidence>
<feature type="domain" description="Protein kinase" evidence="10">
    <location>
        <begin position="198"/>
        <end position="458"/>
    </location>
</feature>
<evidence type="ECO:0000256" key="6">
    <source>
        <dbReference type="ARBA" id="ARBA00022840"/>
    </source>
</evidence>
<keyword evidence="9" id="KW-0472">Membrane</keyword>
<keyword evidence="3 11" id="KW-0808">Transferase</keyword>
<dbReference type="Proteomes" id="UP000248168">
    <property type="component" value="Unassembled WGS sequence"/>
</dbReference>
<keyword evidence="9" id="KW-0812">Transmembrane</keyword>
<dbReference type="PROSITE" id="PS00107">
    <property type="entry name" value="PROTEIN_KINASE_ATP"/>
    <property type="match status" value="1"/>
</dbReference>
<feature type="region of interest" description="Disordered" evidence="8">
    <location>
        <begin position="153"/>
        <end position="191"/>
    </location>
</feature>
<evidence type="ECO:0000256" key="3">
    <source>
        <dbReference type="ARBA" id="ARBA00022679"/>
    </source>
</evidence>
<reference evidence="12" key="1">
    <citation type="submission" date="2018-04" db="EMBL/GenBank/DDBJ databases">
        <authorList>
            <person name="Lucker S."/>
            <person name="Sakoula D."/>
        </authorList>
    </citation>
    <scope>NUCLEOTIDE SEQUENCE [LARGE SCALE GENOMIC DNA]</scope>
</reference>
<dbReference type="EC" id="2.7.11.1" evidence="1"/>
<dbReference type="OrthoDB" id="9791419at2"/>
<dbReference type="InParanoid" id="A0A330LAM4"/>
<feature type="transmembrane region" description="Helical" evidence="9">
    <location>
        <begin position="79"/>
        <end position="96"/>
    </location>
</feature>
<evidence type="ECO:0000256" key="1">
    <source>
        <dbReference type="ARBA" id="ARBA00012513"/>
    </source>
</evidence>
<dbReference type="InterPro" id="IPR000719">
    <property type="entry name" value="Prot_kinase_dom"/>
</dbReference>
<dbReference type="Gene3D" id="1.10.510.10">
    <property type="entry name" value="Transferase(Phosphotransferase) domain 1"/>
    <property type="match status" value="1"/>
</dbReference>
<dbReference type="SUPFAM" id="SSF56112">
    <property type="entry name" value="Protein kinase-like (PK-like)"/>
    <property type="match status" value="1"/>
</dbReference>
<feature type="transmembrane region" description="Helical" evidence="9">
    <location>
        <begin position="7"/>
        <end position="26"/>
    </location>
</feature>
<dbReference type="InterPro" id="IPR017441">
    <property type="entry name" value="Protein_kinase_ATP_BS"/>
</dbReference>
<dbReference type="RefSeq" id="WP_121990916.1">
    <property type="nucleotide sequence ID" value="NZ_OUNR01000022.1"/>
</dbReference>
<feature type="transmembrane region" description="Helical" evidence="9">
    <location>
        <begin position="46"/>
        <end position="67"/>
    </location>
</feature>
<sequence length="466" mass="51072">MTHASSWLIQFAIVSFVALFAGPLLSKLPFAEHFPLTFLSMTGPQTIRLVVEGTGLLSLWILAFHAFRHMPDNGRGFTFLSRIILPLITIVVLIVGDKTIQVAGQTLIEEVGIQRYSLGYATALVITGLWLTVAWLLNIEALHLYVTAPAQTRGRKKTPQTADESHDTSESSGPSDTSDSASADSLDNGSPPAMLGRYKVLKELGRGAMGVVYLGKDPTIQRFVAIKTMRLDEVDDAEKLREVKSRFFREAESTGRLAHPNIVTIYDAGEEQDLGYIAMEVLEGTTLKHWARKPNLLPLDKLIPIIATVAEALDYAHQQGVVHRDIKPANIMITKGATVKVMDFGIAKMASSSKTQTNIVLGTPTYMSPEQIAGKKVDGRSDIFSLGVVLFEMLSGRPPFTADNLSALLFAIAHNPHPSIKIIRPDIPSALQLVLKQMLEKDPALRFRRASEVAQELRACLQGQTV</sequence>
<dbReference type="AlphaFoldDB" id="A0A330LAM4"/>
<keyword evidence="6 7" id="KW-0067">ATP-binding</keyword>
<dbReference type="PROSITE" id="PS00108">
    <property type="entry name" value="PROTEIN_KINASE_ST"/>
    <property type="match status" value="1"/>
</dbReference>
<organism evidence="11 12">
    <name type="scientific">Nitrospira lenta</name>
    <dbReference type="NCBI Taxonomy" id="1436998"/>
    <lineage>
        <taxon>Bacteria</taxon>
        <taxon>Pseudomonadati</taxon>
        <taxon>Nitrospirota</taxon>
        <taxon>Nitrospiria</taxon>
        <taxon>Nitrospirales</taxon>
        <taxon>Nitrospiraceae</taxon>
        <taxon>Nitrospira</taxon>
    </lineage>
</organism>
<gene>
    <name evidence="11" type="ORF">NITLEN_90053</name>
</gene>
<evidence type="ECO:0000313" key="11">
    <source>
        <dbReference type="EMBL" id="SPP66798.1"/>
    </source>
</evidence>
<dbReference type="SMART" id="SM00220">
    <property type="entry name" value="S_TKc"/>
    <property type="match status" value="1"/>
</dbReference>
<accession>A0A330LAM4</accession>
<evidence type="ECO:0000313" key="12">
    <source>
        <dbReference type="Proteomes" id="UP000248168"/>
    </source>
</evidence>
<evidence type="ECO:0000259" key="10">
    <source>
        <dbReference type="PROSITE" id="PS50011"/>
    </source>
</evidence>
<dbReference type="InterPro" id="IPR008271">
    <property type="entry name" value="Ser/Thr_kinase_AS"/>
</dbReference>
<feature type="compositionally biased region" description="Low complexity" evidence="8">
    <location>
        <begin position="170"/>
        <end position="190"/>
    </location>
</feature>
<dbReference type="PANTHER" id="PTHR43289">
    <property type="entry name" value="MITOGEN-ACTIVATED PROTEIN KINASE KINASE KINASE 20-RELATED"/>
    <property type="match status" value="1"/>
</dbReference>
<feature type="transmembrane region" description="Helical" evidence="9">
    <location>
        <begin position="116"/>
        <end position="137"/>
    </location>
</feature>
<evidence type="ECO:0000256" key="4">
    <source>
        <dbReference type="ARBA" id="ARBA00022741"/>
    </source>
</evidence>
<dbReference type="FunFam" id="1.10.510.10:FF:000021">
    <property type="entry name" value="Serine/threonine protein kinase"/>
    <property type="match status" value="1"/>
</dbReference>
<keyword evidence="2 11" id="KW-0723">Serine/threonine-protein kinase</keyword>
<dbReference type="CDD" id="cd14014">
    <property type="entry name" value="STKc_PknB_like"/>
    <property type="match status" value="1"/>
</dbReference>
<keyword evidence="12" id="KW-1185">Reference proteome</keyword>
<keyword evidence="5 11" id="KW-0418">Kinase</keyword>
<dbReference type="EMBL" id="OUNR01000022">
    <property type="protein sequence ID" value="SPP66798.1"/>
    <property type="molecule type" value="Genomic_DNA"/>
</dbReference>
<dbReference type="InterPro" id="IPR011009">
    <property type="entry name" value="Kinase-like_dom_sf"/>
</dbReference>
<proteinExistence type="predicted"/>
<feature type="binding site" evidence="7">
    <location>
        <position position="227"/>
    </location>
    <ligand>
        <name>ATP</name>
        <dbReference type="ChEBI" id="CHEBI:30616"/>
    </ligand>
</feature>
<evidence type="ECO:0000256" key="7">
    <source>
        <dbReference type="PROSITE-ProRule" id="PRU10141"/>
    </source>
</evidence>
<dbReference type="Pfam" id="PF00069">
    <property type="entry name" value="Pkinase"/>
    <property type="match status" value="1"/>
</dbReference>
<keyword evidence="4 7" id="KW-0547">Nucleotide-binding</keyword>
<evidence type="ECO:0000256" key="8">
    <source>
        <dbReference type="SAM" id="MobiDB-lite"/>
    </source>
</evidence>
<protein>
    <recommendedName>
        <fullName evidence="1">non-specific serine/threonine protein kinase</fullName>
        <ecNumber evidence="1">2.7.11.1</ecNumber>
    </recommendedName>
</protein>